<keyword evidence="4" id="KW-1185">Reference proteome</keyword>
<reference evidence="3 4" key="1">
    <citation type="submission" date="2021-03" db="EMBL/GenBank/DDBJ databases">
        <title>Genomic Encyclopedia of Type Strains, Phase IV (KMG-IV): sequencing the most valuable type-strain genomes for metagenomic binning, comparative biology and taxonomic classification.</title>
        <authorList>
            <person name="Goeker M."/>
        </authorList>
    </citation>
    <scope>NUCLEOTIDE SEQUENCE [LARGE SCALE GENOMIC DNA]</scope>
    <source>
        <strain evidence="3 4">DSM 26048</strain>
    </source>
</reference>
<protein>
    <recommendedName>
        <fullName evidence="2">Sulfatase N-terminal domain-containing protein</fullName>
    </recommendedName>
</protein>
<name>A0ABS4IVI0_9BACL</name>
<comment type="caution">
    <text evidence="3">The sequence shown here is derived from an EMBL/GenBank/DDBJ whole genome shotgun (WGS) entry which is preliminary data.</text>
</comment>
<dbReference type="Gene3D" id="3.40.720.10">
    <property type="entry name" value="Alkaline Phosphatase, subunit A"/>
    <property type="match status" value="1"/>
</dbReference>
<dbReference type="InterPro" id="IPR017850">
    <property type="entry name" value="Alkaline_phosphatase_core_sf"/>
</dbReference>
<accession>A0ABS4IVI0</accession>
<gene>
    <name evidence="3" type="ORF">J2Z66_003184</name>
</gene>
<dbReference type="Pfam" id="PF00884">
    <property type="entry name" value="Sulfatase"/>
    <property type="match status" value="1"/>
</dbReference>
<sequence length="295" mass="34092">MQKVIDALTHSSFYENTIVIFTSDHGELLGAHGHLHQKWYCAYEEMLHVPFLIHNKNLFPQHSRWDTLTSHVDLLPTLLGLAHADVQDIQSRLRRSFSEVHPLVGRDLSPILLEHIEHLEHPGRLEYLRQNKSVHVEEPVYFMSDDDVTRGQHQINPLGVPYPSVVQPNHIETVISSLHRNNTKELWKYSRYFDNDQFWSHPGRKDVTSQPMTDPATGMPSTQNTYYVTSVKTRPAPDEYELYNLTADPLETCNLAHPAFATLQTKSIQAFMASLLEEQRKQKRLEPTNYKTYGS</sequence>
<evidence type="ECO:0000256" key="1">
    <source>
        <dbReference type="SAM" id="MobiDB-lite"/>
    </source>
</evidence>
<feature type="domain" description="Sulfatase N-terminal" evidence="2">
    <location>
        <begin position="2"/>
        <end position="83"/>
    </location>
</feature>
<dbReference type="EMBL" id="JAGGLB010000009">
    <property type="protein sequence ID" value="MBP1991577.1"/>
    <property type="molecule type" value="Genomic_DNA"/>
</dbReference>
<evidence type="ECO:0000313" key="4">
    <source>
        <dbReference type="Proteomes" id="UP001519287"/>
    </source>
</evidence>
<evidence type="ECO:0000313" key="3">
    <source>
        <dbReference type="EMBL" id="MBP1991577.1"/>
    </source>
</evidence>
<dbReference type="SUPFAM" id="SSF53649">
    <property type="entry name" value="Alkaline phosphatase-like"/>
    <property type="match status" value="1"/>
</dbReference>
<dbReference type="PANTHER" id="PTHR43108:SF8">
    <property type="entry name" value="SD21168P"/>
    <property type="match status" value="1"/>
</dbReference>
<feature type="region of interest" description="Disordered" evidence="1">
    <location>
        <begin position="204"/>
        <end position="223"/>
    </location>
</feature>
<organism evidence="3 4">
    <name type="scientific">Paenibacillus eucommiae</name>
    <dbReference type="NCBI Taxonomy" id="1355755"/>
    <lineage>
        <taxon>Bacteria</taxon>
        <taxon>Bacillati</taxon>
        <taxon>Bacillota</taxon>
        <taxon>Bacilli</taxon>
        <taxon>Bacillales</taxon>
        <taxon>Paenibacillaceae</taxon>
        <taxon>Paenibacillus</taxon>
    </lineage>
</organism>
<proteinExistence type="predicted"/>
<dbReference type="PANTHER" id="PTHR43108">
    <property type="entry name" value="N-ACETYLGLUCOSAMINE-6-SULFATASE FAMILY MEMBER"/>
    <property type="match status" value="1"/>
</dbReference>
<evidence type="ECO:0000259" key="2">
    <source>
        <dbReference type="Pfam" id="PF00884"/>
    </source>
</evidence>
<dbReference type="Proteomes" id="UP001519287">
    <property type="component" value="Unassembled WGS sequence"/>
</dbReference>
<dbReference type="InterPro" id="IPR000917">
    <property type="entry name" value="Sulfatase_N"/>
</dbReference>